<protein>
    <submittedName>
        <fullName evidence="2">Unannotated protein</fullName>
    </submittedName>
</protein>
<accession>A0A6J6IMZ4</accession>
<proteinExistence type="predicted"/>
<gene>
    <name evidence="2" type="ORF">UFOPK1981_00421</name>
</gene>
<name>A0A6J6IMZ4_9ZZZZ</name>
<dbReference type="AlphaFoldDB" id="A0A6J6IMZ4"/>
<feature type="transmembrane region" description="Helical" evidence="1">
    <location>
        <begin position="12"/>
        <end position="32"/>
    </location>
</feature>
<keyword evidence="1" id="KW-0812">Transmembrane</keyword>
<dbReference type="EMBL" id="CAEZVI010000028">
    <property type="protein sequence ID" value="CAB4625719.1"/>
    <property type="molecule type" value="Genomic_DNA"/>
</dbReference>
<keyword evidence="1" id="KW-0472">Membrane</keyword>
<keyword evidence="1" id="KW-1133">Transmembrane helix</keyword>
<evidence type="ECO:0000256" key="1">
    <source>
        <dbReference type="SAM" id="Phobius"/>
    </source>
</evidence>
<sequence>MARKVISRHRAAAKFGWLGALIALGFTLFWPSIYATTIIVNTTLGYIAAFIINYFFRMLKGK</sequence>
<feature type="transmembrane region" description="Helical" evidence="1">
    <location>
        <begin position="38"/>
        <end position="56"/>
    </location>
</feature>
<evidence type="ECO:0000313" key="2">
    <source>
        <dbReference type="EMBL" id="CAB4625719.1"/>
    </source>
</evidence>
<organism evidence="2">
    <name type="scientific">freshwater metagenome</name>
    <dbReference type="NCBI Taxonomy" id="449393"/>
    <lineage>
        <taxon>unclassified sequences</taxon>
        <taxon>metagenomes</taxon>
        <taxon>ecological metagenomes</taxon>
    </lineage>
</organism>
<reference evidence="2" key="1">
    <citation type="submission" date="2020-05" db="EMBL/GenBank/DDBJ databases">
        <authorList>
            <person name="Chiriac C."/>
            <person name="Salcher M."/>
            <person name="Ghai R."/>
            <person name="Kavagutti S V."/>
        </authorList>
    </citation>
    <scope>NUCLEOTIDE SEQUENCE</scope>
</reference>